<dbReference type="SUPFAM" id="SSF46689">
    <property type="entry name" value="Homeodomain-like"/>
    <property type="match status" value="1"/>
</dbReference>
<organism evidence="2 5">
    <name type="scientific">Petrolisthes manimaculis</name>
    <dbReference type="NCBI Taxonomy" id="1843537"/>
    <lineage>
        <taxon>Eukaryota</taxon>
        <taxon>Metazoa</taxon>
        <taxon>Ecdysozoa</taxon>
        <taxon>Arthropoda</taxon>
        <taxon>Crustacea</taxon>
        <taxon>Multicrustacea</taxon>
        <taxon>Malacostraca</taxon>
        <taxon>Eumalacostraca</taxon>
        <taxon>Eucarida</taxon>
        <taxon>Decapoda</taxon>
        <taxon>Pleocyemata</taxon>
        <taxon>Anomura</taxon>
        <taxon>Galatheoidea</taxon>
        <taxon>Porcellanidae</taxon>
        <taxon>Petrolisthes</taxon>
    </lineage>
</organism>
<dbReference type="GO" id="GO:0005634">
    <property type="term" value="C:nucleus"/>
    <property type="evidence" value="ECO:0007669"/>
    <property type="project" value="UniProtKB-SubCell"/>
</dbReference>
<reference evidence="2" key="1">
    <citation type="submission" date="2023-11" db="EMBL/GenBank/DDBJ databases">
        <title>Genome assemblies of two species of porcelain crab, Petrolisthes cinctipes and Petrolisthes manimaculis (Anomura: Porcellanidae).</title>
        <authorList>
            <person name="Angst P."/>
        </authorList>
    </citation>
    <scope>NUCLEOTIDE SEQUENCE</scope>
    <source>
        <strain evidence="2">PB745_02</strain>
        <tissue evidence="2">Gill</tissue>
    </source>
</reference>
<sequence length="118" mass="13063">MEAARRERRESKIGFRGRIIGMHESGQSVRSIANNLGISTNTVLRAEETDCYGNLPRPRGRPPHSTTPAQRRDILHAAETDPQTNAVAIRDSLHLDVCERTVRSGSASQNPSEEGIFE</sequence>
<dbReference type="EMBL" id="JAWZYT010005490">
    <property type="protein sequence ID" value="KAK4290399.1"/>
    <property type="molecule type" value="Genomic_DNA"/>
</dbReference>
<dbReference type="Proteomes" id="UP001292094">
    <property type="component" value="Unassembled WGS sequence"/>
</dbReference>
<name>A0AAE1NJY3_9EUCA</name>
<evidence type="ECO:0000313" key="5">
    <source>
        <dbReference type="Proteomes" id="UP001292094"/>
    </source>
</evidence>
<protein>
    <recommendedName>
        <fullName evidence="6">Transposase IS30-like HTH domain-containing protein</fullName>
    </recommendedName>
</protein>
<proteinExistence type="predicted"/>
<dbReference type="Gene3D" id="1.10.10.10">
    <property type="entry name" value="Winged helix-like DNA-binding domain superfamily/Winged helix DNA-binding domain"/>
    <property type="match status" value="1"/>
</dbReference>
<keyword evidence="5" id="KW-1185">Reference proteome</keyword>
<dbReference type="EMBL" id="JAWZYT010000099">
    <property type="protein sequence ID" value="KAK4328105.1"/>
    <property type="molecule type" value="Genomic_DNA"/>
</dbReference>
<dbReference type="InterPro" id="IPR036388">
    <property type="entry name" value="WH-like_DNA-bd_sf"/>
</dbReference>
<evidence type="ECO:0008006" key="6">
    <source>
        <dbReference type="Google" id="ProtNLM"/>
    </source>
</evidence>
<dbReference type="AlphaFoldDB" id="A0AAE1NJY3"/>
<evidence type="ECO:0000256" key="1">
    <source>
        <dbReference type="ARBA" id="ARBA00004123"/>
    </source>
</evidence>
<comment type="caution">
    <text evidence="2">The sequence shown here is derived from an EMBL/GenBank/DDBJ whole genome shotgun (WGS) entry which is preliminary data.</text>
</comment>
<comment type="subcellular location">
    <subcellularLocation>
        <location evidence="1">Nucleus</location>
    </subcellularLocation>
</comment>
<gene>
    <name evidence="4" type="ORF">Pmani_001458</name>
    <name evidence="3" type="ORF">Pmani_017470</name>
    <name evidence="2" type="ORF">Pmani_036690</name>
</gene>
<evidence type="ECO:0000313" key="3">
    <source>
        <dbReference type="EMBL" id="KAK4311007.1"/>
    </source>
</evidence>
<evidence type="ECO:0000313" key="2">
    <source>
        <dbReference type="EMBL" id="KAK4290399.1"/>
    </source>
</evidence>
<evidence type="ECO:0000313" key="4">
    <source>
        <dbReference type="EMBL" id="KAK4328105.1"/>
    </source>
</evidence>
<accession>A0AAE1NJY3</accession>
<dbReference type="InterPro" id="IPR009057">
    <property type="entry name" value="Homeodomain-like_sf"/>
</dbReference>
<dbReference type="EMBL" id="JAWZYT010001570">
    <property type="protein sequence ID" value="KAK4311007.1"/>
    <property type="molecule type" value="Genomic_DNA"/>
</dbReference>